<proteinExistence type="predicted"/>
<organism evidence="2">
    <name type="scientific">Araucaria cunninghamii</name>
    <name type="common">Hoop pine</name>
    <name type="synonym">Moreton Bay pine</name>
    <dbReference type="NCBI Taxonomy" id="56994"/>
    <lineage>
        <taxon>Eukaryota</taxon>
        <taxon>Viridiplantae</taxon>
        <taxon>Streptophyta</taxon>
        <taxon>Embryophyta</taxon>
        <taxon>Tracheophyta</taxon>
        <taxon>Spermatophyta</taxon>
        <taxon>Pinopsida</taxon>
        <taxon>Pinidae</taxon>
        <taxon>Conifers II</taxon>
        <taxon>Araucariales</taxon>
        <taxon>Araucariaceae</taxon>
        <taxon>Araucaria</taxon>
    </lineage>
</organism>
<dbReference type="Pfam" id="PF12023">
    <property type="entry name" value="DUF3511"/>
    <property type="match status" value="1"/>
</dbReference>
<accession>A0A0D6QYW4</accession>
<feature type="compositionally biased region" description="Low complexity" evidence="1">
    <location>
        <begin position="40"/>
        <end position="52"/>
    </location>
</feature>
<dbReference type="PANTHER" id="PTHR33193:SF13">
    <property type="entry name" value="EXPRESSED PROTEIN"/>
    <property type="match status" value="1"/>
</dbReference>
<name>A0A0D6QYW4_ARACU</name>
<dbReference type="AlphaFoldDB" id="A0A0D6QYW4"/>
<dbReference type="EMBL" id="GCKF01039949">
    <property type="protein sequence ID" value="JAG95626.1"/>
    <property type="molecule type" value="Transcribed_RNA"/>
</dbReference>
<evidence type="ECO:0000256" key="1">
    <source>
        <dbReference type="SAM" id="MobiDB-lite"/>
    </source>
</evidence>
<dbReference type="InterPro" id="IPR021899">
    <property type="entry name" value="DUF3511"/>
</dbReference>
<protein>
    <recommendedName>
        <fullName evidence="3">DUF3511 domain-containing protein</fullName>
    </recommendedName>
</protein>
<sequence length="130" mass="14286">MGDYRSRSYGGDHGASKGYSYNYNGGGAGQIQPYYGGGQQQQAPGAPSSYAYGQPPAYGDGAGAYGSYKNTGISKSGSSKLWGFNDPEVKRKKRVAGYKVYTVEGKVKGSFRKGFRWLKDKYTDFFYGWW</sequence>
<dbReference type="PANTHER" id="PTHR33193">
    <property type="entry name" value="DOMAIN PROTEIN, PUTATIVE (DUF3511)-RELATED"/>
    <property type="match status" value="1"/>
</dbReference>
<evidence type="ECO:0008006" key="3">
    <source>
        <dbReference type="Google" id="ProtNLM"/>
    </source>
</evidence>
<reference evidence="2" key="1">
    <citation type="submission" date="2015-03" db="EMBL/GenBank/DDBJ databases">
        <title>A transcriptome of Araucaria cunninghamii, an australian fine timber species.</title>
        <authorList>
            <person name="Jing Yi C.J.Y."/>
            <person name="Yin San L.Y.S."/>
            <person name="Abdul Karim S.S."/>
            <person name="Wan Azmi N.N."/>
            <person name="Hercus R.R."/>
            <person name="Croft L.L."/>
        </authorList>
    </citation>
    <scope>NUCLEOTIDE SEQUENCE</scope>
    <source>
        <strain evidence="2">MI0301</strain>
        <tissue evidence="2">Leaf</tissue>
    </source>
</reference>
<feature type="region of interest" description="Disordered" evidence="1">
    <location>
        <begin position="32"/>
        <end position="52"/>
    </location>
</feature>
<evidence type="ECO:0000313" key="2">
    <source>
        <dbReference type="EMBL" id="JAG95626.1"/>
    </source>
</evidence>